<comment type="caution">
    <text evidence="2">The sequence shown here is derived from an EMBL/GenBank/DDBJ whole genome shotgun (WGS) entry which is preliminary data.</text>
</comment>
<name>A0A4Q7AMV1_9GAMM</name>
<dbReference type="InterPro" id="IPR032124">
    <property type="entry name" value="Phage_F116_holin"/>
</dbReference>
<keyword evidence="1" id="KW-0472">Membrane</keyword>
<keyword evidence="3" id="KW-1185">Reference proteome</keyword>
<accession>A0A4Q7AMV1</accession>
<feature type="transmembrane region" description="Helical" evidence="1">
    <location>
        <begin position="38"/>
        <end position="59"/>
    </location>
</feature>
<dbReference type="Proteomes" id="UP000293863">
    <property type="component" value="Unassembled WGS sequence"/>
</dbReference>
<dbReference type="RefSeq" id="WP_130168152.1">
    <property type="nucleotide sequence ID" value="NZ_SGSQ01000005.1"/>
</dbReference>
<dbReference type="AlphaFoldDB" id="A0A4Q7AMV1"/>
<gene>
    <name evidence="2" type="ORF">EXU28_04620</name>
</gene>
<keyword evidence="1" id="KW-0812">Transmembrane</keyword>
<reference evidence="2 3" key="1">
    <citation type="submission" date="2019-02" db="EMBL/GenBank/DDBJ databases">
        <title>The Batch Genome Submission of Acinetobacter spp. strains.</title>
        <authorList>
            <person name="Qin J."/>
            <person name="Hu Y."/>
            <person name="Ye H."/>
            <person name="Wei L."/>
            <person name="Feng Y."/>
            <person name="Zong Z."/>
        </authorList>
    </citation>
    <scope>NUCLEOTIDE SEQUENCE [LARGE SCALE GENOMIC DNA]</scope>
    <source>
        <strain evidence="2 3">WCHAW060049</strain>
    </source>
</reference>
<sequence length="95" mass="10192">MSETTATVAEATAATIGSKVTVGGGATGAAGFFMGFDWIGWIGIGIAVIGLLMQAFFGYRRDKRERLALQNKEKRATEIHLLTIKKLNGECNVKD</sequence>
<proteinExistence type="predicted"/>
<protein>
    <submittedName>
        <fullName evidence="2">Holin</fullName>
    </submittedName>
</protein>
<organism evidence="2 3">
    <name type="scientific">Acinetobacter wuhouensis</name>
    <dbReference type="NCBI Taxonomy" id="1879050"/>
    <lineage>
        <taxon>Bacteria</taxon>
        <taxon>Pseudomonadati</taxon>
        <taxon>Pseudomonadota</taxon>
        <taxon>Gammaproteobacteria</taxon>
        <taxon>Moraxellales</taxon>
        <taxon>Moraxellaceae</taxon>
        <taxon>Acinetobacter</taxon>
    </lineage>
</organism>
<evidence type="ECO:0000313" key="2">
    <source>
        <dbReference type="EMBL" id="RZG48056.1"/>
    </source>
</evidence>
<evidence type="ECO:0000313" key="3">
    <source>
        <dbReference type="Proteomes" id="UP000293863"/>
    </source>
</evidence>
<dbReference type="EMBL" id="SGSQ01000005">
    <property type="protein sequence ID" value="RZG48056.1"/>
    <property type="molecule type" value="Genomic_DNA"/>
</dbReference>
<dbReference type="Pfam" id="PF16082">
    <property type="entry name" value="Phage_holin_2_4"/>
    <property type="match status" value="1"/>
</dbReference>
<evidence type="ECO:0000256" key="1">
    <source>
        <dbReference type="SAM" id="Phobius"/>
    </source>
</evidence>
<keyword evidence="1" id="KW-1133">Transmembrane helix</keyword>